<dbReference type="Pfam" id="PF02770">
    <property type="entry name" value="Acyl-CoA_dh_M"/>
    <property type="match status" value="1"/>
</dbReference>
<comment type="cofactor">
    <cofactor evidence="1">
        <name>FAD</name>
        <dbReference type="ChEBI" id="CHEBI:57692"/>
    </cofactor>
</comment>
<sequence>MAIGLSEEHEALRESVTGWAERNIPAEVVRAAVTAESEERPGFWSGLADQGLLGLHIPEEHGGSGYGLLETAVAVEALGEHVAPGPYVPTVLASAVILASDGKAHAELLPGLADGTLTGAVALAGAITATRGEDGVLTVTGTAEPVLGGALADVLVLPVSTDRGEEWVAVDAAAAAVTPVRALDLTRGVARVELDAVAVPAGRVLDGLQRTDVLNLAAILLGAEAAGVASWCVTAAAEYAKVRVQFGRPIGQFQGVKHKAARMLVALEQARATVWDATRAAEGRTAATDEVGADEFSYAAAIAGVTAPDAAVLCAKDAIQIFGGIGYTYEHDAHLYYRRALTLRALLGTSGEWAETVAELALNGVTRELEIELPEESAGLREAIRAELAEIAKLEGKEQKRALAGAGYVMPHLPRPWGRDAKPLEQVLIFQELKAARVKLPQMIIGAWVVPSIATYGTPEQQERFLPPTLSGEMIWCQLFSEPGAGSDLASLQMRAEKVEGGWRLNGQKIWTSVAHVAEWGICIARNSSEGSKHDGITYFLVDMKGPGVTVRPLTEMTGENLFNEVFLDDVFVPDELVVGEVGQGWKVARNTLSNERVSLSSGSGGTGASVPDLLGLAGRLGRELTPAERQELARVVCEGHSISALGLRVTLKQLTGAEPGADASVRKLLSTSHAQHVSECAVSLLGSAAVVAADMRLGDAGYWNRAVLATRAMTIYGGTTEVQLNIIGERMLGLPRDPEPGK</sequence>
<keyword evidence="3" id="KW-0285">Flavoprotein</keyword>
<gene>
    <name evidence="9" type="ORF">GCM10010517_57110</name>
</gene>
<dbReference type="Gene3D" id="1.20.140.10">
    <property type="entry name" value="Butyryl-CoA Dehydrogenase, subunit A, domain 3"/>
    <property type="match status" value="2"/>
</dbReference>
<evidence type="ECO:0000256" key="1">
    <source>
        <dbReference type="ARBA" id="ARBA00001974"/>
    </source>
</evidence>
<dbReference type="EMBL" id="BAAAVI010000049">
    <property type="protein sequence ID" value="GAA2892581.1"/>
    <property type="molecule type" value="Genomic_DNA"/>
</dbReference>
<dbReference type="PANTHER" id="PTHR43292:SF4">
    <property type="entry name" value="ACYL-COA DEHYDROGENASE FADE34"/>
    <property type="match status" value="1"/>
</dbReference>
<keyword evidence="5" id="KW-0560">Oxidoreductase</keyword>
<dbReference type="SUPFAM" id="SSF47203">
    <property type="entry name" value="Acyl-CoA dehydrogenase C-terminal domain-like"/>
    <property type="match status" value="2"/>
</dbReference>
<evidence type="ECO:0000313" key="9">
    <source>
        <dbReference type="EMBL" id="GAA2892581.1"/>
    </source>
</evidence>
<dbReference type="InterPro" id="IPR052161">
    <property type="entry name" value="Mycobact_Acyl-CoA_DH"/>
</dbReference>
<comment type="similarity">
    <text evidence="2">Belongs to the acyl-CoA dehydrogenase family.</text>
</comment>
<accession>A0ABP6IKS3</accession>
<evidence type="ECO:0000256" key="2">
    <source>
        <dbReference type="ARBA" id="ARBA00009347"/>
    </source>
</evidence>
<feature type="domain" description="Acyl-CoA dehydrogenase/oxidase N-terminal" evidence="8">
    <location>
        <begin position="397"/>
        <end position="473"/>
    </location>
</feature>
<evidence type="ECO:0000259" key="7">
    <source>
        <dbReference type="Pfam" id="PF02770"/>
    </source>
</evidence>
<reference evidence="10" key="1">
    <citation type="journal article" date="2019" name="Int. J. Syst. Evol. Microbiol.">
        <title>The Global Catalogue of Microorganisms (GCM) 10K type strain sequencing project: providing services to taxonomists for standard genome sequencing and annotation.</title>
        <authorList>
            <consortium name="The Broad Institute Genomics Platform"/>
            <consortium name="The Broad Institute Genome Sequencing Center for Infectious Disease"/>
            <person name="Wu L."/>
            <person name="Ma J."/>
        </authorList>
    </citation>
    <scope>NUCLEOTIDE SEQUENCE [LARGE SCALE GENOMIC DNA]</scope>
    <source>
        <strain evidence="10">JCM 6242</strain>
    </source>
</reference>
<dbReference type="Gene3D" id="2.40.110.10">
    <property type="entry name" value="Butyryl-CoA Dehydrogenase, subunit A, domain 2"/>
    <property type="match status" value="2"/>
</dbReference>
<dbReference type="InterPro" id="IPR006091">
    <property type="entry name" value="Acyl-CoA_Oxase/DH_mid-dom"/>
</dbReference>
<dbReference type="PANTHER" id="PTHR43292">
    <property type="entry name" value="ACYL-COA DEHYDROGENASE"/>
    <property type="match status" value="1"/>
</dbReference>
<dbReference type="Proteomes" id="UP001500831">
    <property type="component" value="Unassembled WGS sequence"/>
</dbReference>
<dbReference type="Pfam" id="PF00441">
    <property type="entry name" value="Acyl-CoA_dh_1"/>
    <property type="match status" value="2"/>
</dbReference>
<dbReference type="InterPro" id="IPR046373">
    <property type="entry name" value="Acyl-CoA_Oxase/DH_mid-dom_sf"/>
</dbReference>
<keyword evidence="10" id="KW-1185">Reference proteome</keyword>
<dbReference type="SUPFAM" id="SSF56645">
    <property type="entry name" value="Acyl-CoA dehydrogenase NM domain-like"/>
    <property type="match status" value="2"/>
</dbReference>
<comment type="caution">
    <text evidence="9">The sequence shown here is derived from an EMBL/GenBank/DDBJ whole genome shotgun (WGS) entry which is preliminary data.</text>
</comment>
<protein>
    <submittedName>
        <fullName evidence="9">Acyl-CoA dehydrogenase</fullName>
    </submittedName>
</protein>
<keyword evidence="4" id="KW-0274">FAD</keyword>
<evidence type="ECO:0000313" key="10">
    <source>
        <dbReference type="Proteomes" id="UP001500831"/>
    </source>
</evidence>
<evidence type="ECO:0000256" key="5">
    <source>
        <dbReference type="ARBA" id="ARBA00023002"/>
    </source>
</evidence>
<dbReference type="InterPro" id="IPR036250">
    <property type="entry name" value="AcylCo_DH-like_C"/>
</dbReference>
<dbReference type="InterPro" id="IPR037069">
    <property type="entry name" value="AcylCoA_DH/ox_N_sf"/>
</dbReference>
<evidence type="ECO:0000259" key="8">
    <source>
        <dbReference type="Pfam" id="PF02771"/>
    </source>
</evidence>
<feature type="domain" description="Acyl-CoA dehydrogenase/oxidase C-terminal" evidence="6">
    <location>
        <begin position="213"/>
        <end position="358"/>
    </location>
</feature>
<dbReference type="Gene3D" id="1.10.540.10">
    <property type="entry name" value="Acyl-CoA dehydrogenase/oxidase, N-terminal domain"/>
    <property type="match status" value="2"/>
</dbReference>
<evidence type="ECO:0000256" key="4">
    <source>
        <dbReference type="ARBA" id="ARBA00022827"/>
    </source>
</evidence>
<name>A0ABP6IKS3_9ACTN</name>
<dbReference type="InterPro" id="IPR009100">
    <property type="entry name" value="AcylCoA_DH/oxidase_NM_dom_sf"/>
</dbReference>
<feature type="domain" description="Acyl-CoA dehydrogenase/oxidase N-terminal" evidence="8">
    <location>
        <begin position="6"/>
        <end position="115"/>
    </location>
</feature>
<dbReference type="InterPro" id="IPR013786">
    <property type="entry name" value="AcylCoA_DH/ox_N"/>
</dbReference>
<dbReference type="RefSeq" id="WP_344978053.1">
    <property type="nucleotide sequence ID" value="NZ_BAAAVI010000049.1"/>
</dbReference>
<dbReference type="InterPro" id="IPR009075">
    <property type="entry name" value="AcylCo_DH/oxidase_C"/>
</dbReference>
<proteinExistence type="inferred from homology"/>
<feature type="domain" description="Acyl-CoA dehydrogenase/oxidase C-terminal" evidence="6">
    <location>
        <begin position="583"/>
        <end position="733"/>
    </location>
</feature>
<evidence type="ECO:0000256" key="3">
    <source>
        <dbReference type="ARBA" id="ARBA00022630"/>
    </source>
</evidence>
<evidence type="ECO:0000259" key="6">
    <source>
        <dbReference type="Pfam" id="PF00441"/>
    </source>
</evidence>
<dbReference type="Pfam" id="PF02771">
    <property type="entry name" value="Acyl-CoA_dh_N"/>
    <property type="match status" value="2"/>
</dbReference>
<feature type="domain" description="Acyl-CoA oxidase/dehydrogenase middle" evidence="7">
    <location>
        <begin position="477"/>
        <end position="571"/>
    </location>
</feature>
<organism evidence="9 10">
    <name type="scientific">Streptosporangium fragile</name>
    <dbReference type="NCBI Taxonomy" id="46186"/>
    <lineage>
        <taxon>Bacteria</taxon>
        <taxon>Bacillati</taxon>
        <taxon>Actinomycetota</taxon>
        <taxon>Actinomycetes</taxon>
        <taxon>Streptosporangiales</taxon>
        <taxon>Streptosporangiaceae</taxon>
        <taxon>Streptosporangium</taxon>
    </lineage>
</organism>